<dbReference type="InterPro" id="IPR003583">
    <property type="entry name" value="Hlx-hairpin-Hlx_DNA-bd_motif"/>
</dbReference>
<dbReference type="EMBL" id="CACRSW010000029">
    <property type="protein sequence ID" value="VYT13605.1"/>
    <property type="molecule type" value="Genomic_DNA"/>
</dbReference>
<dbReference type="GO" id="GO:0048476">
    <property type="term" value="C:Holliday junction resolvase complex"/>
    <property type="evidence" value="ECO:0007669"/>
    <property type="project" value="UniProtKB-UniRule"/>
</dbReference>
<proteinExistence type="inferred from homology"/>
<dbReference type="Pfam" id="PF01330">
    <property type="entry name" value="RuvA_N"/>
    <property type="match status" value="1"/>
</dbReference>
<dbReference type="InterPro" id="IPR012340">
    <property type="entry name" value="NA-bd_OB-fold"/>
</dbReference>
<dbReference type="HAMAP" id="MF_00031">
    <property type="entry name" value="DNA_HJ_migration_RuvA"/>
    <property type="match status" value="1"/>
</dbReference>
<feature type="region of interest" description="Domain III" evidence="1">
    <location>
        <begin position="151"/>
        <end position="199"/>
    </location>
</feature>
<dbReference type="InterPro" id="IPR010994">
    <property type="entry name" value="RuvA_2-like"/>
</dbReference>
<dbReference type="GO" id="GO:0005524">
    <property type="term" value="F:ATP binding"/>
    <property type="evidence" value="ECO:0007669"/>
    <property type="project" value="InterPro"/>
</dbReference>
<dbReference type="Pfam" id="PF14520">
    <property type="entry name" value="HHH_5"/>
    <property type="match status" value="1"/>
</dbReference>
<dbReference type="Pfam" id="PF07499">
    <property type="entry name" value="RuvA_C"/>
    <property type="match status" value="1"/>
</dbReference>
<gene>
    <name evidence="1 2" type="primary">ruvA</name>
    <name evidence="2" type="ORF">AVLFYP127_00978</name>
</gene>
<name>A0A6N2U6B6_9FIRM</name>
<reference evidence="2" key="1">
    <citation type="submission" date="2019-11" db="EMBL/GenBank/DDBJ databases">
        <authorList>
            <person name="Feng L."/>
        </authorList>
    </citation>
    <scope>NUCLEOTIDE SEQUENCE</scope>
    <source>
        <strain evidence="2">AvaginalisLFYP127</strain>
    </source>
</reference>
<dbReference type="GO" id="GO:0005737">
    <property type="term" value="C:cytoplasm"/>
    <property type="evidence" value="ECO:0007669"/>
    <property type="project" value="UniProtKB-SubCell"/>
</dbReference>
<keyword evidence="1" id="KW-0233">DNA recombination</keyword>
<comment type="subcellular location">
    <subcellularLocation>
        <location evidence="1">Cytoplasm</location>
    </subcellularLocation>
</comment>
<keyword evidence="1" id="KW-0238">DNA-binding</keyword>
<dbReference type="InterPro" id="IPR011114">
    <property type="entry name" value="RuvA_C"/>
</dbReference>
<comment type="subunit">
    <text evidence="1">Homotetramer. Forms an RuvA(8)-RuvB(12)-Holliday junction (HJ) complex. HJ DNA is sandwiched between 2 RuvA tetramers; dsDNA enters through RuvA and exits via RuvB. An RuvB hexamer assembles on each DNA strand where it exits the tetramer. Each RuvB hexamer is contacted by two RuvA subunits (via domain III) on 2 adjacent RuvB subunits; this complex drives branch migration. In the full resolvosome a probable DNA-RuvA(4)-RuvB(12)-RuvC(2) complex forms which resolves the HJ.</text>
</comment>
<dbReference type="InterPro" id="IPR000085">
    <property type="entry name" value="RuvA"/>
</dbReference>
<dbReference type="GO" id="GO:0009379">
    <property type="term" value="C:Holliday junction helicase complex"/>
    <property type="evidence" value="ECO:0007669"/>
    <property type="project" value="InterPro"/>
</dbReference>
<dbReference type="InterPro" id="IPR013849">
    <property type="entry name" value="DNA_helicase_Holl-junc_RuvA_I"/>
</dbReference>
<dbReference type="Gene3D" id="1.10.150.20">
    <property type="entry name" value="5' to 3' exonuclease, C-terminal subdomain"/>
    <property type="match status" value="1"/>
</dbReference>
<keyword evidence="2" id="KW-0378">Hydrolase</keyword>
<dbReference type="Gene3D" id="1.10.8.10">
    <property type="entry name" value="DNA helicase RuvA subunit, C-terminal domain"/>
    <property type="match status" value="1"/>
</dbReference>
<comment type="function">
    <text evidence="1">The RuvA-RuvB-RuvC complex processes Holliday junction (HJ) DNA during genetic recombination and DNA repair, while the RuvA-RuvB complex plays an important role in the rescue of blocked DNA replication forks via replication fork reversal (RFR). RuvA specifically binds to HJ cruciform DNA, conferring on it an open structure. The RuvB hexamer acts as an ATP-dependent pump, pulling dsDNA into and through the RuvAB complex. HJ branch migration allows RuvC to scan DNA until it finds its consensus sequence, where it cleaves and resolves the cruciform DNA.</text>
</comment>
<dbReference type="NCBIfam" id="TIGR00084">
    <property type="entry name" value="ruvA"/>
    <property type="match status" value="1"/>
</dbReference>
<comment type="similarity">
    <text evidence="1">Belongs to the RuvA family.</text>
</comment>
<dbReference type="GO" id="GO:0009378">
    <property type="term" value="F:four-way junction helicase activity"/>
    <property type="evidence" value="ECO:0007669"/>
    <property type="project" value="InterPro"/>
</dbReference>
<organism evidence="2">
    <name type="scientific">Anaerococcus vaginalis</name>
    <dbReference type="NCBI Taxonomy" id="33037"/>
    <lineage>
        <taxon>Bacteria</taxon>
        <taxon>Bacillati</taxon>
        <taxon>Bacillota</taxon>
        <taxon>Tissierellia</taxon>
        <taxon>Tissierellales</taxon>
        <taxon>Peptoniphilaceae</taxon>
        <taxon>Anaerococcus</taxon>
    </lineage>
</organism>
<accession>A0A6N2U6B6</accession>
<keyword evidence="2" id="KW-0547">Nucleotide-binding</keyword>
<keyword evidence="2" id="KW-0347">Helicase</keyword>
<dbReference type="CDD" id="cd14332">
    <property type="entry name" value="UBA_RuvA_C"/>
    <property type="match status" value="1"/>
</dbReference>
<keyword evidence="2" id="KW-0067">ATP-binding</keyword>
<dbReference type="SUPFAM" id="SSF47781">
    <property type="entry name" value="RuvA domain 2-like"/>
    <property type="match status" value="1"/>
</dbReference>
<dbReference type="AlphaFoldDB" id="A0A6N2U6B6"/>
<evidence type="ECO:0000256" key="1">
    <source>
        <dbReference type="HAMAP-Rule" id="MF_00031"/>
    </source>
</evidence>
<protein>
    <recommendedName>
        <fullName evidence="1">Holliday junction branch migration complex subunit RuvA</fullName>
    </recommendedName>
</protein>
<dbReference type="RefSeq" id="WP_156329367.1">
    <property type="nucleotide sequence ID" value="NZ_CACRSW010000029.1"/>
</dbReference>
<dbReference type="GO" id="GO:0000400">
    <property type="term" value="F:four-way junction DNA binding"/>
    <property type="evidence" value="ECO:0007669"/>
    <property type="project" value="UniProtKB-UniRule"/>
</dbReference>
<dbReference type="GO" id="GO:0006281">
    <property type="term" value="P:DNA repair"/>
    <property type="evidence" value="ECO:0007669"/>
    <property type="project" value="UniProtKB-UniRule"/>
</dbReference>
<comment type="caution">
    <text evidence="1">Lacks conserved residue(s) required for the propagation of feature annotation.</text>
</comment>
<dbReference type="SUPFAM" id="SSF46929">
    <property type="entry name" value="DNA helicase RuvA subunit, C-terminal domain"/>
    <property type="match status" value="1"/>
</dbReference>
<comment type="domain">
    <text evidence="1">Has three domains with a flexible linker between the domains II and III and assumes an 'L' shape. Domain III is highly mobile and contacts RuvB.</text>
</comment>
<keyword evidence="1" id="KW-0227">DNA damage</keyword>
<sequence length="199" mass="22318">MISYIIGEIKYIGEDNFVIENNNIGYFINSSFNTIKTLEINNEFKIFTKMNVREDDISLFGFSSKDELEVFELLTSVSTIGPKNAIAILSTLNVDKIKLAIVNNDIDTLTKAKGIGKKTASRIILELVDKVKKMAINDDISISNQDFDNITSNGEIEVAREALLNLGYQRNSIDKVLASLKDSDLSLEEIIKESLKRMI</sequence>
<keyword evidence="1" id="KW-0963">Cytoplasm</keyword>
<evidence type="ECO:0000313" key="2">
    <source>
        <dbReference type="EMBL" id="VYT13605.1"/>
    </source>
</evidence>
<keyword evidence="1" id="KW-0234">DNA repair</keyword>
<dbReference type="SUPFAM" id="SSF50249">
    <property type="entry name" value="Nucleic acid-binding proteins"/>
    <property type="match status" value="1"/>
</dbReference>
<dbReference type="SMART" id="SM00278">
    <property type="entry name" value="HhH1"/>
    <property type="match status" value="2"/>
</dbReference>
<dbReference type="GO" id="GO:0006310">
    <property type="term" value="P:DNA recombination"/>
    <property type="evidence" value="ECO:0007669"/>
    <property type="project" value="UniProtKB-UniRule"/>
</dbReference>
<dbReference type="InterPro" id="IPR036267">
    <property type="entry name" value="RuvA_C_sf"/>
</dbReference>
<dbReference type="Gene3D" id="2.40.50.140">
    <property type="entry name" value="Nucleic acid-binding proteins"/>
    <property type="match status" value="1"/>
</dbReference>
<dbReference type="GO" id="GO:0016787">
    <property type="term" value="F:hydrolase activity"/>
    <property type="evidence" value="ECO:0007669"/>
    <property type="project" value="UniProtKB-KW"/>
</dbReference>